<dbReference type="SUPFAM" id="SSF55909">
    <property type="entry name" value="Pentein"/>
    <property type="match status" value="1"/>
</dbReference>
<keyword evidence="1" id="KW-0808">Transferase</keyword>
<accession>A0A3A4F078</accession>
<evidence type="ECO:0000313" key="2">
    <source>
        <dbReference type="Proteomes" id="UP000266615"/>
    </source>
</evidence>
<dbReference type="Pfam" id="PF19420">
    <property type="entry name" value="DDAH_eukar"/>
    <property type="match status" value="1"/>
</dbReference>
<keyword evidence="2" id="KW-1185">Reference proteome</keyword>
<dbReference type="GO" id="GO:0016740">
    <property type="term" value="F:transferase activity"/>
    <property type="evidence" value="ECO:0007669"/>
    <property type="project" value="UniProtKB-KW"/>
</dbReference>
<name>A0A3A4F078_9MICC</name>
<dbReference type="EMBL" id="QYZP01000002">
    <property type="protein sequence ID" value="RJN31533.1"/>
    <property type="molecule type" value="Genomic_DNA"/>
</dbReference>
<sequence length="316" mass="34462">MGVQLLAAANMAPMQSPSHVVMVRPHRFSVNQATAGDNAFQRDLSLSGSQAARRAYAESTQLADALAQEGIGVTLVDDELGLSPDSVFPNNWFTTHSDGRVVLCPMFAPNRRHERRSDILELLGRQFEIREVLDLSEEENRGEFLEGTGSVVIDHRRGLAYGGRSHRLTPRLFQRYCAALELEPVLFDAVDSSGTPIYHTNVMMSVGETVSVIASGLIPDAAERDRVLNQLRCASETIVELTEAQVRLFSGNVLQLTGSAGPVLVMSTTAYRALRSDQIEAIRRTSRILTSDVSTIESSGGSVRCMLAGVHLPGRQ</sequence>
<reference evidence="1 2" key="1">
    <citation type="submission" date="2018-09" db="EMBL/GenBank/DDBJ databases">
        <title>Nesterenkonia natronophila sp. nov., an alkaliphilic actinobacteriume isolated from a soda lake, and emended description of the genus Nesterenkonia.</title>
        <authorList>
            <person name="Menes R.J."/>
            <person name="Iriarte A."/>
        </authorList>
    </citation>
    <scope>NUCLEOTIDE SEQUENCE [LARGE SCALE GENOMIC DNA]</scope>
    <source>
        <strain evidence="1 2">M8</strain>
    </source>
</reference>
<protein>
    <submittedName>
        <fullName evidence="1">Amidinotransferase</fullName>
    </submittedName>
</protein>
<dbReference type="RefSeq" id="WP_119902321.1">
    <property type="nucleotide sequence ID" value="NZ_QYZP01000002.1"/>
</dbReference>
<dbReference type="PIRSF" id="PIRSF028188">
    <property type="entry name" value="Amdntrnsf_FN0238"/>
    <property type="match status" value="1"/>
</dbReference>
<dbReference type="InterPro" id="IPR014541">
    <property type="entry name" value="Amdntrnsf_FN0238"/>
</dbReference>
<dbReference type="OrthoDB" id="9788268at2"/>
<dbReference type="AlphaFoldDB" id="A0A3A4F078"/>
<evidence type="ECO:0000313" key="1">
    <source>
        <dbReference type="EMBL" id="RJN31533.1"/>
    </source>
</evidence>
<dbReference type="PANTHER" id="PTHR43224">
    <property type="entry name" value="AMIDINOTRANSFERASE"/>
    <property type="match status" value="1"/>
</dbReference>
<dbReference type="Proteomes" id="UP000266615">
    <property type="component" value="Unassembled WGS sequence"/>
</dbReference>
<gene>
    <name evidence="1" type="ORF">D3250_05080</name>
</gene>
<comment type="caution">
    <text evidence="1">The sequence shown here is derived from an EMBL/GenBank/DDBJ whole genome shotgun (WGS) entry which is preliminary data.</text>
</comment>
<dbReference type="Gene3D" id="3.75.10.10">
    <property type="entry name" value="L-arginine/glycine Amidinotransferase, Chain A"/>
    <property type="match status" value="1"/>
</dbReference>
<organism evidence="1 2">
    <name type="scientific">Nesterenkonia natronophila</name>
    <dbReference type="NCBI Taxonomy" id="2174932"/>
    <lineage>
        <taxon>Bacteria</taxon>
        <taxon>Bacillati</taxon>
        <taxon>Actinomycetota</taxon>
        <taxon>Actinomycetes</taxon>
        <taxon>Micrococcales</taxon>
        <taxon>Micrococcaceae</taxon>
        <taxon>Nesterenkonia</taxon>
    </lineage>
</organism>
<dbReference type="NCBIfam" id="NF046062">
    <property type="entry name" value="citrull_CtlX"/>
    <property type="match status" value="1"/>
</dbReference>
<dbReference type="PANTHER" id="PTHR43224:SF1">
    <property type="entry name" value="AMIDINOTRANSFERASE"/>
    <property type="match status" value="1"/>
</dbReference>
<proteinExistence type="predicted"/>